<comment type="caution">
    <text evidence="2">The sequence shown here is derived from an EMBL/GenBank/DDBJ whole genome shotgun (WGS) entry which is preliminary data.</text>
</comment>
<dbReference type="AlphaFoldDB" id="A0A919WHP6"/>
<accession>A0A919WHP6</accession>
<dbReference type="SUPFAM" id="SSF51905">
    <property type="entry name" value="FAD/NAD(P)-binding domain"/>
    <property type="match status" value="1"/>
</dbReference>
<dbReference type="PANTHER" id="PTHR43539">
    <property type="entry name" value="FLAVIN-BINDING MONOOXYGENASE-LIKE PROTEIN (AFU_ORTHOLOGUE AFUA_4G09220)"/>
    <property type="match status" value="1"/>
</dbReference>
<keyword evidence="3" id="KW-1185">Reference proteome</keyword>
<keyword evidence="1" id="KW-0560">Oxidoreductase</keyword>
<dbReference type="GO" id="GO:0004497">
    <property type="term" value="F:monooxygenase activity"/>
    <property type="evidence" value="ECO:0007669"/>
    <property type="project" value="TreeGrafter"/>
</dbReference>
<evidence type="ECO:0008006" key="4">
    <source>
        <dbReference type="Google" id="ProtNLM"/>
    </source>
</evidence>
<evidence type="ECO:0000313" key="2">
    <source>
        <dbReference type="EMBL" id="GIN62216.1"/>
    </source>
</evidence>
<protein>
    <recommendedName>
        <fullName evidence="4">Flavin-containing monooxygenase</fullName>
    </recommendedName>
</protein>
<gene>
    <name evidence="2" type="ORF">J27TS8_22090</name>
</gene>
<dbReference type="EMBL" id="BORC01000003">
    <property type="protein sequence ID" value="GIN62216.1"/>
    <property type="molecule type" value="Genomic_DNA"/>
</dbReference>
<evidence type="ECO:0000256" key="1">
    <source>
        <dbReference type="ARBA" id="ARBA00023002"/>
    </source>
</evidence>
<dbReference type="GO" id="GO:0050660">
    <property type="term" value="F:flavin adenine dinucleotide binding"/>
    <property type="evidence" value="ECO:0007669"/>
    <property type="project" value="TreeGrafter"/>
</dbReference>
<dbReference type="Pfam" id="PF13738">
    <property type="entry name" value="Pyr_redox_3"/>
    <property type="match status" value="1"/>
</dbReference>
<sequence length="112" mass="12535">MTKQGDPFIIHTNLGQYVAKNIIIATDPFQIPHIPVIAKELSNNVIQLHSSQYKNNRQLVDGNVLVVGGGNSGAQIATELSGERETYIAVSKKLNYFPLLLCKRSIFWWLIN</sequence>
<evidence type="ECO:0000313" key="3">
    <source>
        <dbReference type="Proteomes" id="UP000682111"/>
    </source>
</evidence>
<dbReference type="Proteomes" id="UP000682111">
    <property type="component" value="Unassembled WGS sequence"/>
</dbReference>
<dbReference type="InterPro" id="IPR050982">
    <property type="entry name" value="Auxin_biosynth/cation_transpt"/>
</dbReference>
<dbReference type="InterPro" id="IPR036188">
    <property type="entry name" value="FAD/NAD-bd_sf"/>
</dbReference>
<dbReference type="PANTHER" id="PTHR43539:SF78">
    <property type="entry name" value="FLAVIN-CONTAINING MONOOXYGENASE"/>
    <property type="match status" value="1"/>
</dbReference>
<name>A0A919WHP6_9BACI</name>
<proteinExistence type="predicted"/>
<dbReference type="Gene3D" id="3.50.50.60">
    <property type="entry name" value="FAD/NAD(P)-binding domain"/>
    <property type="match status" value="1"/>
</dbReference>
<reference evidence="2" key="1">
    <citation type="submission" date="2021-03" db="EMBL/GenBank/DDBJ databases">
        <title>Antimicrobial resistance genes in bacteria isolated from Japanese honey, and their potential for conferring macrolide and lincosamide resistance in the American foulbrood pathogen Paenibacillus larvae.</title>
        <authorList>
            <person name="Okamoto M."/>
            <person name="Kumagai M."/>
            <person name="Kanamori H."/>
            <person name="Takamatsu D."/>
        </authorList>
    </citation>
    <scope>NUCLEOTIDE SEQUENCE</scope>
    <source>
        <strain evidence="2">J27TS8</strain>
    </source>
</reference>
<organism evidence="2 3">
    <name type="scientific">Robertmurraya siralis</name>
    <dbReference type="NCBI Taxonomy" id="77777"/>
    <lineage>
        <taxon>Bacteria</taxon>
        <taxon>Bacillati</taxon>
        <taxon>Bacillota</taxon>
        <taxon>Bacilli</taxon>
        <taxon>Bacillales</taxon>
        <taxon>Bacillaceae</taxon>
        <taxon>Robertmurraya</taxon>
    </lineage>
</organism>